<evidence type="ECO:0000256" key="1">
    <source>
        <dbReference type="ARBA" id="ARBA00006484"/>
    </source>
</evidence>
<evidence type="ECO:0000313" key="5">
    <source>
        <dbReference type="Proteomes" id="UP000596902"/>
    </source>
</evidence>
<dbReference type="PRINTS" id="PR00081">
    <property type="entry name" value="GDHRDH"/>
</dbReference>
<dbReference type="Pfam" id="PF00106">
    <property type="entry name" value="adh_short"/>
    <property type="match status" value="1"/>
</dbReference>
<comment type="similarity">
    <text evidence="1">Belongs to the short-chain dehydrogenases/reductases (SDR) family.</text>
</comment>
<reference evidence="4" key="1">
    <citation type="submission" date="2020-01" db="EMBL/GenBank/DDBJ databases">
        <authorList>
            <person name="Feng Z.H.Z."/>
        </authorList>
    </citation>
    <scope>NUCLEOTIDE SEQUENCE</scope>
    <source>
        <strain evidence="4">CBS107.38</strain>
    </source>
</reference>
<comment type="caution">
    <text evidence="4">The sequence shown here is derived from an EMBL/GenBank/DDBJ whole genome shotgun (WGS) entry which is preliminary data.</text>
</comment>
<name>A0A8H7B9K8_9PLEO</name>
<proteinExistence type="inferred from homology"/>
<dbReference type="GO" id="GO:0016491">
    <property type="term" value="F:oxidoreductase activity"/>
    <property type="evidence" value="ECO:0007669"/>
    <property type="project" value="UniProtKB-KW"/>
</dbReference>
<protein>
    <submittedName>
        <fullName evidence="4">Uncharacterized protein</fullName>
    </submittedName>
</protein>
<dbReference type="PANTHER" id="PTHR42901">
    <property type="entry name" value="ALCOHOL DEHYDROGENASE"/>
    <property type="match status" value="1"/>
</dbReference>
<dbReference type="SUPFAM" id="SSF51735">
    <property type="entry name" value="NAD(P)-binding Rossmann-fold domains"/>
    <property type="match status" value="1"/>
</dbReference>
<dbReference type="PANTHER" id="PTHR42901:SF1">
    <property type="entry name" value="ALCOHOL DEHYDROGENASE"/>
    <property type="match status" value="1"/>
</dbReference>
<accession>A0A8H7B9K8</accession>
<sequence length="842" mass="93320">MLEKQISDTADDRSSSVSDLAPRRESIRKSTPVPSPEASLTVADGQDSWIYRLATDTRRSFQDKATPVATPTSNIDNAMSALNEAIEDLGKLRVRTGALSVDFKISTTEARSCIDGFVTVMSSMLVPDLFMDSILDIGLLRALPEIIDSPFVNVDPSMRVLYYNAMFYGLQLTEAPGGDRIKKAYMKILESVPAWLESPNDTSMDIHTAALSAWTAMTCHDYQLAWKFHCKSCQHIKSNGIDQLDVIPAKSFEEESRKDTDRYTYWYILSIDTFFRLFYDKPTVLQYVPNKVRPPLLFRSDNMHPSALNVTMSAVWIRYTLLTVEMISYVDSHQTPNQDETVSQKIDETCLQMEALMDEWKLHDMMNAAGTSDDVRCLVADHITRPGSKDIALRAARRVLNTILDFYNTPNLNMKFTSITDHFITLYPFCVVFTLYEHILACSKPEDCESDIQILENIGAAMAQSGTQRRDLVPFERTINALNRVSRSLQEERRKESMLIETREHVAQETDLPPTNFDTIQNLMASELPDIDMSNFSSMPDYTPNMDGDFQSLGFFRAIENDFVARNWQTDWWDLGGGLSQAGKTVIITGAGSGIGRATALAFAKADAARLILIGRTESTLEGTKKLLAESKSECAVYPVSATDETAMHDIAKQVGAWDVLVLAAAHISSPSKIVEASLQDWWADYETNVKSIVIASQAFVPSAKPGAALYTLAAGAAALPPAYTPGLSGYLVSKTAQTKIVEFLAAENPDLFACAVHPGMVDTGIFRGSGADPSQLPMDSVDLSANFLVWLSQPKTKFLSGKMVWANWDVEELEARQDEIKGSSMMTVGLEGWPYSPAAAK</sequence>
<feature type="compositionally biased region" description="Basic and acidic residues" evidence="3">
    <location>
        <begin position="1"/>
        <end position="14"/>
    </location>
</feature>
<evidence type="ECO:0000256" key="2">
    <source>
        <dbReference type="ARBA" id="ARBA00023002"/>
    </source>
</evidence>
<dbReference type="CDD" id="cd05233">
    <property type="entry name" value="SDR_c"/>
    <property type="match status" value="1"/>
</dbReference>
<evidence type="ECO:0000313" key="4">
    <source>
        <dbReference type="EMBL" id="KAF7677119.1"/>
    </source>
</evidence>
<gene>
    <name evidence="4" type="ORF">GT037_005331</name>
</gene>
<dbReference type="AlphaFoldDB" id="A0A8H7B9K8"/>
<dbReference type="InterPro" id="IPR036291">
    <property type="entry name" value="NAD(P)-bd_dom_sf"/>
</dbReference>
<keyword evidence="5" id="KW-1185">Reference proteome</keyword>
<dbReference type="Proteomes" id="UP000596902">
    <property type="component" value="Unassembled WGS sequence"/>
</dbReference>
<reference evidence="4" key="2">
    <citation type="submission" date="2020-08" db="EMBL/GenBank/DDBJ databases">
        <title>Draft Genome Sequence of Cumin Blight Pathogen Alternaria burnsii.</title>
        <authorList>
            <person name="Feng Z."/>
        </authorList>
    </citation>
    <scope>NUCLEOTIDE SEQUENCE</scope>
    <source>
        <strain evidence="4">CBS107.38</strain>
    </source>
</reference>
<keyword evidence="2" id="KW-0560">Oxidoreductase</keyword>
<feature type="region of interest" description="Disordered" evidence="3">
    <location>
        <begin position="1"/>
        <end position="40"/>
    </location>
</feature>
<dbReference type="Gene3D" id="3.40.50.720">
    <property type="entry name" value="NAD(P)-binding Rossmann-like Domain"/>
    <property type="match status" value="1"/>
</dbReference>
<dbReference type="RefSeq" id="XP_038787328.1">
    <property type="nucleotide sequence ID" value="XM_038930378.1"/>
</dbReference>
<evidence type="ECO:0000256" key="3">
    <source>
        <dbReference type="SAM" id="MobiDB-lite"/>
    </source>
</evidence>
<dbReference type="CDD" id="cd12148">
    <property type="entry name" value="fungal_TF_MHR"/>
    <property type="match status" value="1"/>
</dbReference>
<dbReference type="GeneID" id="62203556"/>
<organism evidence="4 5">
    <name type="scientific">Alternaria burnsii</name>
    <dbReference type="NCBI Taxonomy" id="1187904"/>
    <lineage>
        <taxon>Eukaryota</taxon>
        <taxon>Fungi</taxon>
        <taxon>Dikarya</taxon>
        <taxon>Ascomycota</taxon>
        <taxon>Pezizomycotina</taxon>
        <taxon>Dothideomycetes</taxon>
        <taxon>Pleosporomycetidae</taxon>
        <taxon>Pleosporales</taxon>
        <taxon>Pleosporineae</taxon>
        <taxon>Pleosporaceae</taxon>
        <taxon>Alternaria</taxon>
        <taxon>Alternaria sect. Alternaria</taxon>
    </lineage>
</organism>
<dbReference type="InterPro" id="IPR002347">
    <property type="entry name" value="SDR_fam"/>
</dbReference>
<dbReference type="EMBL" id="JAAABM010000006">
    <property type="protein sequence ID" value="KAF7677119.1"/>
    <property type="molecule type" value="Genomic_DNA"/>
</dbReference>